<dbReference type="HOGENOM" id="CLU_076671_0_0_1"/>
<dbReference type="eggNOG" id="ENOG502S65D">
    <property type="taxonomic scope" value="Eukaryota"/>
</dbReference>
<evidence type="ECO:0000313" key="3">
    <source>
        <dbReference type="Proteomes" id="UP000007129"/>
    </source>
</evidence>
<dbReference type="Proteomes" id="UP000007129">
    <property type="component" value="Unassembled WGS sequence"/>
</dbReference>
<evidence type="ECO:0000313" key="2">
    <source>
        <dbReference type="EMBL" id="EKG13704.1"/>
    </source>
</evidence>
<protein>
    <submittedName>
        <fullName evidence="2">Uncharacterized protein</fullName>
    </submittedName>
</protein>
<reference evidence="2 3" key="1">
    <citation type="journal article" date="2012" name="BMC Genomics">
        <title>Tools to kill: Genome of one of the most destructive plant pathogenic fungi Macrophomina phaseolina.</title>
        <authorList>
            <person name="Islam M.S."/>
            <person name="Haque M.S."/>
            <person name="Islam M.M."/>
            <person name="Emdad E.M."/>
            <person name="Halim A."/>
            <person name="Hossen Q.M.M."/>
            <person name="Hossain M.Z."/>
            <person name="Ahmed B."/>
            <person name="Rahim S."/>
            <person name="Rahman M.S."/>
            <person name="Alam M.M."/>
            <person name="Hou S."/>
            <person name="Wan X."/>
            <person name="Saito J.A."/>
            <person name="Alam M."/>
        </authorList>
    </citation>
    <scope>NUCLEOTIDE SEQUENCE [LARGE SCALE GENOMIC DNA]</scope>
    <source>
        <strain evidence="2 3">MS6</strain>
    </source>
</reference>
<organism evidence="2 3">
    <name type="scientific">Macrophomina phaseolina (strain MS6)</name>
    <name type="common">Charcoal rot fungus</name>
    <dbReference type="NCBI Taxonomy" id="1126212"/>
    <lineage>
        <taxon>Eukaryota</taxon>
        <taxon>Fungi</taxon>
        <taxon>Dikarya</taxon>
        <taxon>Ascomycota</taxon>
        <taxon>Pezizomycotina</taxon>
        <taxon>Dothideomycetes</taxon>
        <taxon>Dothideomycetes incertae sedis</taxon>
        <taxon>Botryosphaeriales</taxon>
        <taxon>Botryosphaeriaceae</taxon>
        <taxon>Macrophomina</taxon>
    </lineage>
</organism>
<dbReference type="InParanoid" id="K2RU41"/>
<dbReference type="VEuPathDB" id="FungiDB:MPH_09170"/>
<proteinExistence type="predicted"/>
<dbReference type="AlphaFoldDB" id="K2RU41"/>
<feature type="region of interest" description="Disordered" evidence="1">
    <location>
        <begin position="244"/>
        <end position="264"/>
    </location>
</feature>
<dbReference type="OrthoDB" id="5030973at2759"/>
<name>K2RU41_MACPH</name>
<evidence type="ECO:0000256" key="1">
    <source>
        <dbReference type="SAM" id="MobiDB-lite"/>
    </source>
</evidence>
<sequence>MDHLNDIRLEFELPEEEARLGRTQPLSPDRSLVTQQRVGDTVVKATVNRVQYGTYSGKPACIVGLTFFFGFNGDTHGRFKSAGIEVRFSRAHGAHEPEEDSHRIHIAQLGPREVWGAPTATEIEQTTGVTMTVGGQAPVGGLSASIDPNIQHVYRTTVFKYRSIEGYTTSSHDSDEENVAVWKLKENAAQKDGIFPEFQGAAIILLPETGVGAEAVLHVTPKVAFSLNPLTYFKLKQRRRDPIRFDGKTSKGEPVDQGKDFAEKDFSWPRVFQVPTEYQNR</sequence>
<dbReference type="EMBL" id="AHHD01000387">
    <property type="protein sequence ID" value="EKG13704.1"/>
    <property type="molecule type" value="Genomic_DNA"/>
</dbReference>
<gene>
    <name evidence="2" type="ORF">MPH_09170</name>
</gene>
<comment type="caution">
    <text evidence="2">The sequence shown here is derived from an EMBL/GenBank/DDBJ whole genome shotgun (WGS) entry which is preliminary data.</text>
</comment>
<accession>K2RU41</accession>